<proteinExistence type="predicted"/>
<keyword evidence="3" id="KW-1185">Reference proteome</keyword>
<dbReference type="Pfam" id="PF20448">
    <property type="entry name" value="DUF6705"/>
    <property type="match status" value="1"/>
</dbReference>
<name>A0A2S7U9F4_9FLAO</name>
<evidence type="ECO:0000259" key="1">
    <source>
        <dbReference type="Pfam" id="PF20448"/>
    </source>
</evidence>
<protein>
    <recommendedName>
        <fullName evidence="1">DUF6705 domain-containing protein</fullName>
    </recommendedName>
</protein>
<evidence type="ECO:0000313" key="3">
    <source>
        <dbReference type="Proteomes" id="UP000239747"/>
    </source>
</evidence>
<dbReference type="OrthoDB" id="1261237at2"/>
<dbReference type="RefSeq" id="WP_105070672.1">
    <property type="nucleotide sequence ID" value="NZ_MTPW01000001.1"/>
</dbReference>
<gene>
    <name evidence="2" type="ORF">BST92_06280</name>
</gene>
<feature type="domain" description="DUF6705" evidence="1">
    <location>
        <begin position="1"/>
        <end position="191"/>
    </location>
</feature>
<organism evidence="2 3">
    <name type="scientific">Nonlabens arenilitoris</name>
    <dbReference type="NCBI Taxonomy" id="1217969"/>
    <lineage>
        <taxon>Bacteria</taxon>
        <taxon>Pseudomonadati</taxon>
        <taxon>Bacteroidota</taxon>
        <taxon>Flavobacteriia</taxon>
        <taxon>Flavobacteriales</taxon>
        <taxon>Flavobacteriaceae</taxon>
        <taxon>Nonlabens</taxon>
    </lineage>
</organism>
<comment type="caution">
    <text evidence="2">The sequence shown here is derived from an EMBL/GenBank/DDBJ whole genome shotgun (WGS) entry which is preliminary data.</text>
</comment>
<evidence type="ECO:0000313" key="2">
    <source>
        <dbReference type="EMBL" id="PQJ31555.1"/>
    </source>
</evidence>
<sequence length="191" mass="22474">MKYLITLTAILFINVLMAQEFPLEQRHFINENNLESAYFKDINGHLDKFLGVWKYDDGITSFEIQILKNTKEYLQYYQTDQIYVKFKLMQNGTVIYDYLNSTDENLKIWISGSLDGNSLNKCEMLYLEPTDIPYNRSNEPRLLLTHSMNLNFPGGTTTAQETIQWNLEYGKQRDSDPWPFKIPSQMTLVKQ</sequence>
<reference evidence="2 3" key="1">
    <citation type="submission" date="2017-01" db="EMBL/GenBank/DDBJ databases">
        <title>Trade-off between light-utilization and light-protection in marine flavobacteria.</title>
        <authorList>
            <person name="Kumagai Y."/>
            <person name="Yoshizawa S."/>
            <person name="Kogure K."/>
            <person name="Iwasaki W."/>
        </authorList>
    </citation>
    <scope>NUCLEOTIDE SEQUENCE [LARGE SCALE GENOMIC DNA]</scope>
    <source>
        <strain evidence="2 3">KCTC 32109</strain>
    </source>
</reference>
<dbReference type="AlphaFoldDB" id="A0A2S7U9F4"/>
<dbReference type="Proteomes" id="UP000239747">
    <property type="component" value="Unassembled WGS sequence"/>
</dbReference>
<dbReference type="EMBL" id="MTPW01000001">
    <property type="protein sequence ID" value="PQJ31555.1"/>
    <property type="molecule type" value="Genomic_DNA"/>
</dbReference>
<dbReference type="InterPro" id="IPR046551">
    <property type="entry name" value="DUF6705"/>
</dbReference>
<accession>A0A2S7U9F4</accession>